<reference evidence="1 2" key="1">
    <citation type="journal article" date="2014" name="PLoS Genet.">
        <title>Analysis of the Phlebiopsis gigantea genome, transcriptome and secretome provides insight into its pioneer colonization strategies of wood.</title>
        <authorList>
            <person name="Hori C."/>
            <person name="Ishida T."/>
            <person name="Igarashi K."/>
            <person name="Samejima M."/>
            <person name="Suzuki H."/>
            <person name="Master E."/>
            <person name="Ferreira P."/>
            <person name="Ruiz-Duenas F.J."/>
            <person name="Held B."/>
            <person name="Canessa P."/>
            <person name="Larrondo L.F."/>
            <person name="Schmoll M."/>
            <person name="Druzhinina I.S."/>
            <person name="Kubicek C.P."/>
            <person name="Gaskell J.A."/>
            <person name="Kersten P."/>
            <person name="St John F."/>
            <person name="Glasner J."/>
            <person name="Sabat G."/>
            <person name="Splinter BonDurant S."/>
            <person name="Syed K."/>
            <person name="Yadav J."/>
            <person name="Mgbeahuruike A.C."/>
            <person name="Kovalchuk A."/>
            <person name="Asiegbu F.O."/>
            <person name="Lackner G."/>
            <person name="Hoffmeister D."/>
            <person name="Rencoret J."/>
            <person name="Gutierrez A."/>
            <person name="Sun H."/>
            <person name="Lindquist E."/>
            <person name="Barry K."/>
            <person name="Riley R."/>
            <person name="Grigoriev I.V."/>
            <person name="Henrissat B."/>
            <person name="Kues U."/>
            <person name="Berka R.M."/>
            <person name="Martinez A.T."/>
            <person name="Covert S.F."/>
            <person name="Blanchette R.A."/>
            <person name="Cullen D."/>
        </authorList>
    </citation>
    <scope>NUCLEOTIDE SEQUENCE [LARGE SCALE GENOMIC DNA]</scope>
    <source>
        <strain evidence="1 2">11061_1 CR5-6</strain>
    </source>
</reference>
<protein>
    <submittedName>
        <fullName evidence="1">Uncharacterized protein</fullName>
    </submittedName>
</protein>
<gene>
    <name evidence="1" type="ORF">PHLGIDRAFT_418085</name>
</gene>
<name>A0A0C3SDJ0_PHLG1</name>
<dbReference type="HOGENOM" id="CLU_2373513_0_0_1"/>
<accession>A0A0C3SDJ0</accession>
<organism evidence="1 2">
    <name type="scientific">Phlebiopsis gigantea (strain 11061_1 CR5-6)</name>
    <name type="common">White-rot fungus</name>
    <name type="synonym">Peniophora gigantea</name>
    <dbReference type="NCBI Taxonomy" id="745531"/>
    <lineage>
        <taxon>Eukaryota</taxon>
        <taxon>Fungi</taxon>
        <taxon>Dikarya</taxon>
        <taxon>Basidiomycota</taxon>
        <taxon>Agaricomycotina</taxon>
        <taxon>Agaricomycetes</taxon>
        <taxon>Polyporales</taxon>
        <taxon>Phanerochaetaceae</taxon>
        <taxon>Phlebiopsis</taxon>
    </lineage>
</organism>
<evidence type="ECO:0000313" key="1">
    <source>
        <dbReference type="EMBL" id="KIP11872.1"/>
    </source>
</evidence>
<keyword evidence="2" id="KW-1185">Reference proteome</keyword>
<evidence type="ECO:0000313" key="2">
    <source>
        <dbReference type="Proteomes" id="UP000053257"/>
    </source>
</evidence>
<dbReference type="AlphaFoldDB" id="A0A0C3SDJ0"/>
<dbReference type="Proteomes" id="UP000053257">
    <property type="component" value="Unassembled WGS sequence"/>
</dbReference>
<proteinExistence type="predicted"/>
<sequence length="95" mass="10302">MSSCTSSGLFQGAGLLICTPCLFGHLSWPHSREEPLAGAFGHLGLPVDSSEYAFFKVGPFKVCLKYPGSWPRCLVRMCHGYAAPGTRIVPPSTEW</sequence>
<dbReference type="EMBL" id="KN840443">
    <property type="protein sequence ID" value="KIP11872.1"/>
    <property type="molecule type" value="Genomic_DNA"/>
</dbReference>